<evidence type="ECO:0000313" key="2">
    <source>
        <dbReference type="Proteomes" id="UP000004995"/>
    </source>
</evidence>
<dbReference type="Proteomes" id="UP000004995">
    <property type="component" value="Unassembled WGS sequence"/>
</dbReference>
<accession>K3YBF2</accession>
<dbReference type="HOGENOM" id="CLU_2762644_0_0_1"/>
<organism evidence="1 2">
    <name type="scientific">Setaria italica</name>
    <name type="common">Foxtail millet</name>
    <name type="synonym">Panicum italicum</name>
    <dbReference type="NCBI Taxonomy" id="4555"/>
    <lineage>
        <taxon>Eukaryota</taxon>
        <taxon>Viridiplantae</taxon>
        <taxon>Streptophyta</taxon>
        <taxon>Embryophyta</taxon>
        <taxon>Tracheophyta</taxon>
        <taxon>Spermatophyta</taxon>
        <taxon>Magnoliopsida</taxon>
        <taxon>Liliopsida</taxon>
        <taxon>Poales</taxon>
        <taxon>Poaceae</taxon>
        <taxon>PACMAD clade</taxon>
        <taxon>Panicoideae</taxon>
        <taxon>Panicodae</taxon>
        <taxon>Paniceae</taxon>
        <taxon>Cenchrinae</taxon>
        <taxon>Setaria</taxon>
    </lineage>
</organism>
<proteinExistence type="predicted"/>
<dbReference type="AlphaFoldDB" id="K3YBF2"/>
<reference evidence="1" key="2">
    <citation type="submission" date="2018-08" db="UniProtKB">
        <authorList>
            <consortium name="EnsemblPlants"/>
        </authorList>
    </citation>
    <scope>IDENTIFICATION</scope>
    <source>
        <strain evidence="1">Yugu1</strain>
    </source>
</reference>
<dbReference type="Gramene" id="KQK97504">
    <property type="protein sequence ID" value="KQK97504"/>
    <property type="gene ID" value="SETIT_011546mg"/>
</dbReference>
<sequence>MQITEARGDAVLLCMNGRIFENQPATNMSRMVSSIMEEGLLWCVDQGWSEAGRPRMACCMTAISSTTSAA</sequence>
<keyword evidence="2" id="KW-1185">Reference proteome</keyword>
<dbReference type="EMBL" id="AGNK02004369">
    <property type="status" value="NOT_ANNOTATED_CDS"/>
    <property type="molecule type" value="Genomic_DNA"/>
</dbReference>
<reference evidence="2" key="1">
    <citation type="journal article" date="2012" name="Nat. Biotechnol.">
        <title>Reference genome sequence of the model plant Setaria.</title>
        <authorList>
            <person name="Bennetzen J.L."/>
            <person name="Schmutz J."/>
            <person name="Wang H."/>
            <person name="Percifield R."/>
            <person name="Hawkins J."/>
            <person name="Pontaroli A.C."/>
            <person name="Estep M."/>
            <person name="Feng L."/>
            <person name="Vaughn J.N."/>
            <person name="Grimwood J."/>
            <person name="Jenkins J."/>
            <person name="Barry K."/>
            <person name="Lindquist E."/>
            <person name="Hellsten U."/>
            <person name="Deshpande S."/>
            <person name="Wang X."/>
            <person name="Wu X."/>
            <person name="Mitros T."/>
            <person name="Triplett J."/>
            <person name="Yang X."/>
            <person name="Ye C.Y."/>
            <person name="Mauro-Herrera M."/>
            <person name="Wang L."/>
            <person name="Li P."/>
            <person name="Sharma M."/>
            <person name="Sharma R."/>
            <person name="Ronald P.C."/>
            <person name="Panaud O."/>
            <person name="Kellogg E.A."/>
            <person name="Brutnell T.P."/>
            <person name="Doust A.N."/>
            <person name="Tuskan G.A."/>
            <person name="Rokhsar D."/>
            <person name="Devos K.M."/>
        </authorList>
    </citation>
    <scope>NUCLEOTIDE SEQUENCE [LARGE SCALE GENOMIC DNA]</scope>
    <source>
        <strain evidence="2">cv. Yugu1</strain>
    </source>
</reference>
<dbReference type="EnsemblPlants" id="KQK97504">
    <property type="protein sequence ID" value="KQK97504"/>
    <property type="gene ID" value="SETIT_011546mg"/>
</dbReference>
<name>K3YBF2_SETIT</name>
<dbReference type="InParanoid" id="K3YBF2"/>
<evidence type="ECO:0000313" key="1">
    <source>
        <dbReference type="EnsemblPlants" id="KQK97504"/>
    </source>
</evidence>
<protein>
    <submittedName>
        <fullName evidence="1">Uncharacterized protein</fullName>
    </submittedName>
</protein>